<feature type="region of interest" description="Disordered" evidence="5">
    <location>
        <begin position="308"/>
        <end position="355"/>
    </location>
</feature>
<comment type="caution">
    <text evidence="7">The sequence shown here is derived from an EMBL/GenBank/DDBJ whole genome shotgun (WGS) entry which is preliminary data.</text>
</comment>
<evidence type="ECO:0000256" key="4">
    <source>
        <dbReference type="ARBA" id="ARBA00023136"/>
    </source>
</evidence>
<dbReference type="Proteomes" id="UP000192247">
    <property type="component" value="Unassembled WGS sequence"/>
</dbReference>
<name>A0A1V9XZL3_9ACAR</name>
<evidence type="ECO:0000256" key="6">
    <source>
        <dbReference type="SAM" id="Phobius"/>
    </source>
</evidence>
<feature type="compositionally biased region" description="Low complexity" evidence="5">
    <location>
        <begin position="321"/>
        <end position="333"/>
    </location>
</feature>
<dbReference type="InParanoid" id="A0A1V9XZL3"/>
<evidence type="ECO:0000256" key="3">
    <source>
        <dbReference type="ARBA" id="ARBA00022989"/>
    </source>
</evidence>
<dbReference type="InterPro" id="IPR051115">
    <property type="entry name" value="LAPTM_transporter"/>
</dbReference>
<protein>
    <submittedName>
        <fullName evidence="7">Lysosomal-associated transmembrane protein 4A-like</fullName>
    </submittedName>
</protein>
<comment type="subcellular location">
    <subcellularLocation>
        <location evidence="1">Endomembrane system</location>
        <topology evidence="1">Multi-pass membrane protein</topology>
    </subcellularLocation>
</comment>
<feature type="compositionally biased region" description="Low complexity" evidence="5">
    <location>
        <begin position="274"/>
        <end position="288"/>
    </location>
</feature>
<dbReference type="PANTHER" id="PTHR12479">
    <property type="entry name" value="LYSOSOMAL-ASSOCIATED TRANSMEMBRANE PROTEIN"/>
    <property type="match status" value="1"/>
</dbReference>
<sequence length="382" mass="41479">MESARNSRVKTHHELLHSRDFQCFYCLHVRTGTIALGLLHVIMQMALIAVFATALSNPELLNDGSTKTTVVETIDVEQGRFEIHQNTLKQLSTTLPTSRQGLYYELLRSMFFGLASMLLMYGAIWGQPSYLMPFFVIMCFGFANAMLRLVGSFAERQTPQHPGADPSSGFCIMMTVILRAYLLNMVWSCYKFLRLRQELLRNPPSATAGQATMAPRSTQGPVEASVLLPDYEATQKLPYNFYPAPPPPYATAMQMPSVDQVVAPPPSYQDIAGPSQQDEQQQQQPAHLHMQPQPLRVVVLPEAGASGVAGTGAETGSEGMASAAAVPVQPSASEVKEPEGNATPTTAVDDAAGDVKIKVGEDVEVDDSKMNMAAPVSNSASK</sequence>
<dbReference type="AlphaFoldDB" id="A0A1V9XZL3"/>
<accession>A0A1V9XZL3</accession>
<keyword evidence="2 6" id="KW-0812">Transmembrane</keyword>
<evidence type="ECO:0000256" key="2">
    <source>
        <dbReference type="ARBA" id="ARBA00022692"/>
    </source>
</evidence>
<organism evidence="7 8">
    <name type="scientific">Tropilaelaps mercedesae</name>
    <dbReference type="NCBI Taxonomy" id="418985"/>
    <lineage>
        <taxon>Eukaryota</taxon>
        <taxon>Metazoa</taxon>
        <taxon>Ecdysozoa</taxon>
        <taxon>Arthropoda</taxon>
        <taxon>Chelicerata</taxon>
        <taxon>Arachnida</taxon>
        <taxon>Acari</taxon>
        <taxon>Parasitiformes</taxon>
        <taxon>Mesostigmata</taxon>
        <taxon>Gamasina</taxon>
        <taxon>Dermanyssoidea</taxon>
        <taxon>Laelapidae</taxon>
        <taxon>Tropilaelaps</taxon>
    </lineage>
</organism>
<evidence type="ECO:0000256" key="1">
    <source>
        <dbReference type="ARBA" id="ARBA00004127"/>
    </source>
</evidence>
<evidence type="ECO:0000256" key="5">
    <source>
        <dbReference type="SAM" id="MobiDB-lite"/>
    </source>
</evidence>
<dbReference type="GO" id="GO:0005765">
    <property type="term" value="C:lysosomal membrane"/>
    <property type="evidence" value="ECO:0007669"/>
    <property type="project" value="TreeGrafter"/>
</dbReference>
<feature type="transmembrane region" description="Helical" evidence="6">
    <location>
        <begin position="167"/>
        <end position="187"/>
    </location>
</feature>
<dbReference type="GO" id="GO:0012505">
    <property type="term" value="C:endomembrane system"/>
    <property type="evidence" value="ECO:0007669"/>
    <property type="project" value="UniProtKB-SubCell"/>
</dbReference>
<feature type="transmembrane region" description="Helical" evidence="6">
    <location>
        <begin position="102"/>
        <end position="123"/>
    </location>
</feature>
<feature type="transmembrane region" description="Helical" evidence="6">
    <location>
        <begin position="34"/>
        <end position="55"/>
    </location>
</feature>
<feature type="transmembrane region" description="Helical" evidence="6">
    <location>
        <begin position="130"/>
        <end position="147"/>
    </location>
</feature>
<keyword evidence="8" id="KW-1185">Reference proteome</keyword>
<evidence type="ECO:0000313" key="8">
    <source>
        <dbReference type="Proteomes" id="UP000192247"/>
    </source>
</evidence>
<evidence type="ECO:0000313" key="7">
    <source>
        <dbReference type="EMBL" id="OQR78892.1"/>
    </source>
</evidence>
<gene>
    <name evidence="7" type="ORF">BIW11_06107</name>
</gene>
<keyword evidence="4 6" id="KW-0472">Membrane</keyword>
<dbReference type="EMBL" id="MNPL01001705">
    <property type="protein sequence ID" value="OQR78892.1"/>
    <property type="molecule type" value="Genomic_DNA"/>
</dbReference>
<reference evidence="7 8" key="1">
    <citation type="journal article" date="2017" name="Gigascience">
        <title>Draft genome of the honey bee ectoparasitic mite, Tropilaelaps mercedesae, is shaped by the parasitic life history.</title>
        <authorList>
            <person name="Dong X."/>
            <person name="Armstrong S.D."/>
            <person name="Xia D."/>
            <person name="Makepeace B.L."/>
            <person name="Darby A.C."/>
            <person name="Kadowaki T."/>
        </authorList>
    </citation>
    <scope>NUCLEOTIDE SEQUENCE [LARGE SCALE GENOMIC DNA]</scope>
    <source>
        <strain evidence="7">Wuxi-XJTLU</strain>
    </source>
</reference>
<proteinExistence type="predicted"/>
<feature type="region of interest" description="Disordered" evidence="5">
    <location>
        <begin position="260"/>
        <end position="288"/>
    </location>
</feature>
<dbReference type="FunCoup" id="A0A1V9XZL3">
    <property type="interactions" value="219"/>
</dbReference>
<dbReference type="OrthoDB" id="10002163at2759"/>
<keyword evidence="3 6" id="KW-1133">Transmembrane helix</keyword>
<dbReference type="PANTHER" id="PTHR12479:SF10">
    <property type="entry name" value="LYSOSOMAL-ASSOCIATED TRANSMEMBRANE PROTEIN"/>
    <property type="match status" value="1"/>
</dbReference>